<dbReference type="VEuPathDB" id="VectorBase:ISCW023838"/>
<accession>A0A1S4M4H8</accession>
<feature type="compositionally biased region" description="Basic and acidic residues" evidence="1">
    <location>
        <begin position="73"/>
        <end position="96"/>
    </location>
</feature>
<evidence type="ECO:0000256" key="1">
    <source>
        <dbReference type="SAM" id="MobiDB-lite"/>
    </source>
</evidence>
<evidence type="ECO:0000313" key="3">
    <source>
        <dbReference type="Proteomes" id="UP000001555"/>
    </source>
</evidence>
<dbReference type="InParanoid" id="A0A1S4M4H8"/>
<dbReference type="Proteomes" id="UP000001555">
    <property type="component" value="Unassembled WGS sequence"/>
</dbReference>
<dbReference type="VEuPathDB" id="VectorBase:ISCI023838"/>
<dbReference type="EMBL" id="ABJB010033413">
    <property type="status" value="NOT_ANNOTATED_CDS"/>
    <property type="molecule type" value="Genomic_DNA"/>
</dbReference>
<keyword evidence="3" id="KW-1185">Reference proteome</keyword>
<protein>
    <submittedName>
        <fullName evidence="2">Uncharacterized protein</fullName>
    </submittedName>
</protein>
<organism evidence="2 3">
    <name type="scientific">Ixodes scapularis</name>
    <name type="common">Black-legged tick</name>
    <name type="synonym">Deer tick</name>
    <dbReference type="NCBI Taxonomy" id="6945"/>
    <lineage>
        <taxon>Eukaryota</taxon>
        <taxon>Metazoa</taxon>
        <taxon>Ecdysozoa</taxon>
        <taxon>Arthropoda</taxon>
        <taxon>Chelicerata</taxon>
        <taxon>Arachnida</taxon>
        <taxon>Acari</taxon>
        <taxon>Parasitiformes</taxon>
        <taxon>Ixodida</taxon>
        <taxon>Ixodoidea</taxon>
        <taxon>Ixodidae</taxon>
        <taxon>Ixodinae</taxon>
        <taxon>Ixodes</taxon>
    </lineage>
</organism>
<dbReference type="EnsemblMetazoa" id="ISCW023838-RA">
    <property type="protein sequence ID" value="ISCW023838-PA"/>
    <property type="gene ID" value="ISCW023838"/>
</dbReference>
<evidence type="ECO:0000313" key="2">
    <source>
        <dbReference type="EnsemblMetazoa" id="ISCW023838-PA"/>
    </source>
</evidence>
<sequence>RQAERRRGRVAWEGGGGQDVSANQQRCPEHDRSDAARTTLELRSGAVEKKKKRKIEGGTEMPLLRPVPLCRQGRGDEKKRSERSEGRARDARREIGHVPSSRRSPLHLSRAALFWGSVRWRPWRSSGEL</sequence>
<feature type="region of interest" description="Disordered" evidence="1">
    <location>
        <begin position="1"/>
        <end position="104"/>
    </location>
</feature>
<dbReference type="AlphaFoldDB" id="A0A1S4M4H8"/>
<name>A0A1S4M4H8_IXOSC</name>
<proteinExistence type="predicted"/>
<reference evidence="3" key="1">
    <citation type="submission" date="2008-03" db="EMBL/GenBank/DDBJ databases">
        <title>Annotation of Ixodes scapularis.</title>
        <authorList>
            <consortium name="Ixodes scapularis Genome Project Consortium"/>
            <person name="Caler E."/>
            <person name="Hannick L.I."/>
            <person name="Bidwell S."/>
            <person name="Joardar V."/>
            <person name="Thiagarajan M."/>
            <person name="Amedeo P."/>
            <person name="Galinsky K.J."/>
            <person name="Schobel S."/>
            <person name="Inman J."/>
            <person name="Hostetler J."/>
            <person name="Miller J."/>
            <person name="Hammond M."/>
            <person name="Megy K."/>
            <person name="Lawson D."/>
            <person name="Kodira C."/>
            <person name="Sutton G."/>
            <person name="Meyer J."/>
            <person name="Hill C.A."/>
            <person name="Birren B."/>
            <person name="Nene V."/>
            <person name="Collins F."/>
            <person name="Alarcon-Chaidez F."/>
            <person name="Wikel S."/>
            <person name="Strausberg R."/>
        </authorList>
    </citation>
    <scope>NUCLEOTIDE SEQUENCE [LARGE SCALE GENOMIC DNA]</scope>
    <source>
        <strain evidence="3">Wikel</strain>
    </source>
</reference>
<reference evidence="2" key="2">
    <citation type="submission" date="2020-05" db="UniProtKB">
        <authorList>
            <consortium name="EnsemblMetazoa"/>
        </authorList>
    </citation>
    <scope>IDENTIFICATION</scope>
    <source>
        <strain evidence="2">wikel</strain>
    </source>
</reference>